<keyword evidence="13" id="KW-1185">Reference proteome</keyword>
<dbReference type="GO" id="GO:0005643">
    <property type="term" value="C:nuclear pore"/>
    <property type="evidence" value="ECO:0007669"/>
    <property type="project" value="UniProtKB-ARBA"/>
</dbReference>
<gene>
    <name evidence="12" type="ORF">CALMAC_LOCUS2248</name>
</gene>
<evidence type="ECO:0000313" key="13">
    <source>
        <dbReference type="Proteomes" id="UP000410492"/>
    </source>
</evidence>
<dbReference type="AlphaFoldDB" id="A0A653BMH5"/>
<dbReference type="Pfam" id="PF13634">
    <property type="entry name" value="Nucleoporin_FG"/>
    <property type="match status" value="2"/>
</dbReference>
<dbReference type="InterPro" id="IPR036855">
    <property type="entry name" value="Znf_CCCH_sf"/>
</dbReference>
<evidence type="ECO:0000256" key="2">
    <source>
        <dbReference type="ARBA" id="ARBA00022723"/>
    </source>
</evidence>
<dbReference type="Pfam" id="PF00642">
    <property type="entry name" value="zf-CCCH"/>
    <property type="match status" value="1"/>
</dbReference>
<reference evidence="12 13" key="1">
    <citation type="submission" date="2019-01" db="EMBL/GenBank/DDBJ databases">
        <authorList>
            <person name="Sayadi A."/>
        </authorList>
    </citation>
    <scope>NUCLEOTIDE SEQUENCE [LARGE SCALE GENOMIC DNA]</scope>
</reference>
<evidence type="ECO:0000256" key="7">
    <source>
        <dbReference type="ARBA" id="ARBA00039886"/>
    </source>
</evidence>
<accession>A0A653BMH5</accession>
<sequence>MVVCKFFLQGYCKFGDNCKFDHQLNDYNAQKSNSILRQPHFAPPQHSQPPLGVKPPNQEKQVDQNALIQSVVNDMIGAEKGGQWLLSSYAPFKNKVAFPGFEDHSFEEIRWWYYEAQKNGTLDQYKHQVQMMFQDAVLKAKALQSPSQELVNMINNVYNAPSTPQLPSTQVFGNSSATPTITPVSTNIFGKTNQNIFGSAPTQQNFSQNNIFGATTTTTGQASFFGGQQSSNIFSQASANITKPSGSIFGAPQSPQNSSIFGGSSFNQLSPTTTTFGQSPLVQQNLFTNTSSPSQQQNLFGGMQQHFGTIDPQTTNVFQTKAPQPTTNLFQTSPNQVQTSCFSQPQTTANIFQTAPNPVQPSVFGGGAFSPQSSFGQIAPNPTPAFGQQVTNAQAHTASIFGASQVPQIIQQPLQNNDRDLYSNVADLSEEEKMFFESDDWDLKKICVKPPTYQMCFDNVA</sequence>
<dbReference type="SUPFAM" id="SSF90229">
    <property type="entry name" value="CCCH zinc finger"/>
    <property type="match status" value="1"/>
</dbReference>
<dbReference type="PANTHER" id="PTHR46527">
    <property type="entry name" value="NUCLEOPORIN-LIKE PROTEIN 2"/>
    <property type="match status" value="1"/>
</dbReference>
<dbReference type="Proteomes" id="UP000410492">
    <property type="component" value="Unassembled WGS sequence"/>
</dbReference>
<evidence type="ECO:0000256" key="10">
    <source>
        <dbReference type="SAM" id="MobiDB-lite"/>
    </source>
</evidence>
<evidence type="ECO:0000259" key="11">
    <source>
        <dbReference type="PROSITE" id="PS50103"/>
    </source>
</evidence>
<keyword evidence="4 9" id="KW-0862">Zinc</keyword>
<evidence type="ECO:0000256" key="6">
    <source>
        <dbReference type="ARBA" id="ARBA00037262"/>
    </source>
</evidence>
<feature type="zinc finger region" description="C3H1-type" evidence="9">
    <location>
        <begin position="1"/>
        <end position="25"/>
    </location>
</feature>
<evidence type="ECO:0000256" key="9">
    <source>
        <dbReference type="PROSITE-ProRule" id="PRU00723"/>
    </source>
</evidence>
<dbReference type="PANTHER" id="PTHR46527:SF1">
    <property type="entry name" value="NUCLEOPORIN NUP42"/>
    <property type="match status" value="1"/>
</dbReference>
<evidence type="ECO:0000256" key="8">
    <source>
        <dbReference type="ARBA" id="ARBA00042384"/>
    </source>
</evidence>
<feature type="domain" description="C3H1-type" evidence="11">
    <location>
        <begin position="1"/>
        <end position="25"/>
    </location>
</feature>
<dbReference type="EMBL" id="CAACVG010002644">
    <property type="protein sequence ID" value="VEN36762.1"/>
    <property type="molecule type" value="Genomic_DNA"/>
</dbReference>
<evidence type="ECO:0000256" key="5">
    <source>
        <dbReference type="ARBA" id="ARBA00023242"/>
    </source>
</evidence>
<dbReference type="InterPro" id="IPR025574">
    <property type="entry name" value="Nucleoporin_FG_rpt"/>
</dbReference>
<feature type="region of interest" description="Disordered" evidence="10">
    <location>
        <begin position="38"/>
        <end position="58"/>
    </location>
</feature>
<organism evidence="12 13">
    <name type="scientific">Callosobruchus maculatus</name>
    <name type="common">Southern cowpea weevil</name>
    <name type="synonym">Pulse bruchid</name>
    <dbReference type="NCBI Taxonomy" id="64391"/>
    <lineage>
        <taxon>Eukaryota</taxon>
        <taxon>Metazoa</taxon>
        <taxon>Ecdysozoa</taxon>
        <taxon>Arthropoda</taxon>
        <taxon>Hexapoda</taxon>
        <taxon>Insecta</taxon>
        <taxon>Pterygota</taxon>
        <taxon>Neoptera</taxon>
        <taxon>Endopterygota</taxon>
        <taxon>Coleoptera</taxon>
        <taxon>Polyphaga</taxon>
        <taxon>Cucujiformia</taxon>
        <taxon>Chrysomeloidea</taxon>
        <taxon>Chrysomelidae</taxon>
        <taxon>Bruchinae</taxon>
        <taxon>Bruchini</taxon>
        <taxon>Callosobruchus</taxon>
    </lineage>
</organism>
<comment type="subcellular location">
    <subcellularLocation>
        <location evidence="1">Nucleus membrane</location>
        <topology evidence="1">Peripheral membrane protein</topology>
        <orientation evidence="1">Cytoplasmic side</orientation>
    </subcellularLocation>
</comment>
<dbReference type="PROSITE" id="PS50103">
    <property type="entry name" value="ZF_C3H1"/>
    <property type="match status" value="1"/>
</dbReference>
<dbReference type="OrthoDB" id="20729at2759"/>
<proteinExistence type="predicted"/>
<dbReference type="Gene3D" id="4.10.1000.10">
    <property type="entry name" value="Zinc finger, CCCH-type"/>
    <property type="match status" value="1"/>
</dbReference>
<dbReference type="InterPro" id="IPR051767">
    <property type="entry name" value="Nucleoporin_NUP42"/>
</dbReference>
<evidence type="ECO:0000256" key="4">
    <source>
        <dbReference type="ARBA" id="ARBA00022833"/>
    </source>
</evidence>
<dbReference type="GO" id="GO:0031965">
    <property type="term" value="C:nuclear membrane"/>
    <property type="evidence" value="ECO:0007669"/>
    <property type="project" value="UniProtKB-SubCell"/>
</dbReference>
<dbReference type="GO" id="GO:0008270">
    <property type="term" value="F:zinc ion binding"/>
    <property type="evidence" value="ECO:0007669"/>
    <property type="project" value="UniProtKB-KW"/>
</dbReference>
<protein>
    <recommendedName>
        <fullName evidence="7">Nucleoporin NUP42</fullName>
    </recommendedName>
    <alternativeName>
        <fullName evidence="8">Nucleoporin-like protein 2</fullName>
    </alternativeName>
</protein>
<evidence type="ECO:0000256" key="3">
    <source>
        <dbReference type="ARBA" id="ARBA00022771"/>
    </source>
</evidence>
<keyword evidence="3 9" id="KW-0863">Zinc-finger</keyword>
<evidence type="ECO:0000256" key="1">
    <source>
        <dbReference type="ARBA" id="ARBA00004335"/>
    </source>
</evidence>
<comment type="function">
    <text evidence="6">Required for the export of mRNAs containing poly(A) tails from the nucleus into the cytoplasm.</text>
</comment>
<dbReference type="InterPro" id="IPR000571">
    <property type="entry name" value="Znf_CCCH"/>
</dbReference>
<keyword evidence="2 9" id="KW-0479">Metal-binding</keyword>
<dbReference type="SMART" id="SM00356">
    <property type="entry name" value="ZnF_C3H1"/>
    <property type="match status" value="1"/>
</dbReference>
<evidence type="ECO:0000313" key="12">
    <source>
        <dbReference type="EMBL" id="VEN36762.1"/>
    </source>
</evidence>
<keyword evidence="5" id="KW-0539">Nucleus</keyword>
<name>A0A653BMH5_CALMS</name>